<dbReference type="EMBL" id="CAEZYZ010000133">
    <property type="protein sequence ID" value="CAB4751502.1"/>
    <property type="molecule type" value="Genomic_DNA"/>
</dbReference>
<protein>
    <submittedName>
        <fullName evidence="2">Unannotated protein</fullName>
    </submittedName>
</protein>
<organism evidence="2">
    <name type="scientific">freshwater metagenome</name>
    <dbReference type="NCBI Taxonomy" id="449393"/>
    <lineage>
        <taxon>unclassified sequences</taxon>
        <taxon>metagenomes</taxon>
        <taxon>ecological metagenomes</taxon>
    </lineage>
</organism>
<feature type="region of interest" description="Disordered" evidence="1">
    <location>
        <begin position="107"/>
        <end position="173"/>
    </location>
</feature>
<gene>
    <name evidence="2" type="ORF">UFOPK2810_00871</name>
</gene>
<evidence type="ECO:0000313" key="2">
    <source>
        <dbReference type="EMBL" id="CAB4751502.1"/>
    </source>
</evidence>
<dbReference type="AlphaFoldDB" id="A0A6J6TV75"/>
<evidence type="ECO:0000256" key="1">
    <source>
        <dbReference type="SAM" id="MobiDB-lite"/>
    </source>
</evidence>
<proteinExistence type="predicted"/>
<sequence>MVSMLDDLRGYLQLATGLTEVTANKAKEAAMSLVGQGFSLSTKAPDVVGQVQELADDLMSTSKSNRELLVSMIRSEVDKAVGRMGFVREDELAALRRHVQRLEQHIDELRTQSTPAGSGRPVNKPADGSADGSTDSPAKTTAGTPASEEKHAVVVRKKKKVVIESDAASPGAG</sequence>
<name>A0A6J6TV75_9ZZZZ</name>
<feature type="compositionally biased region" description="Polar residues" evidence="1">
    <location>
        <begin position="131"/>
        <end position="144"/>
    </location>
</feature>
<accession>A0A6J6TV75</accession>
<reference evidence="2" key="1">
    <citation type="submission" date="2020-05" db="EMBL/GenBank/DDBJ databases">
        <authorList>
            <person name="Chiriac C."/>
            <person name="Salcher M."/>
            <person name="Ghai R."/>
            <person name="Kavagutti S V."/>
        </authorList>
    </citation>
    <scope>NUCLEOTIDE SEQUENCE</scope>
</reference>